<dbReference type="RefSeq" id="WP_044837618.1">
    <property type="nucleotide sequence ID" value="NZ_CP059734.1"/>
</dbReference>
<feature type="domain" description="Rhodanese" evidence="1">
    <location>
        <begin position="29"/>
        <end position="106"/>
    </location>
</feature>
<dbReference type="InterPro" id="IPR001763">
    <property type="entry name" value="Rhodanese-like_dom"/>
</dbReference>
<evidence type="ECO:0000259" key="1">
    <source>
        <dbReference type="PROSITE" id="PS50206"/>
    </source>
</evidence>
<reference evidence="2 3" key="2">
    <citation type="journal article" date="2022" name="Mar. Drugs">
        <title>Bioassay-Guided Fractionation Leads to the Detection of Cholic Acid Generated by the Rare Thalassomonas sp.</title>
        <authorList>
            <person name="Pheiffer F."/>
            <person name="Schneider Y.K."/>
            <person name="Hansen E.H."/>
            <person name="Andersen J.H."/>
            <person name="Isaksson J."/>
            <person name="Busche T."/>
            <person name="R C."/>
            <person name="Kalinowski J."/>
            <person name="Zyl L.V."/>
            <person name="Trindade M."/>
        </authorList>
    </citation>
    <scope>NUCLEOTIDE SEQUENCE [LARGE SCALE GENOMIC DNA]</scope>
    <source>
        <strain evidence="2 3">XOM25</strain>
    </source>
</reference>
<reference evidence="2 3" key="1">
    <citation type="journal article" date="2015" name="Genome Announc.">
        <title>Draft Genome Sequences of Marine Isolates of Thalassomonas viridans and Thalassomonas actiniarum.</title>
        <authorList>
            <person name="Olonade I."/>
            <person name="van Zyl L.J."/>
            <person name="Trindade M."/>
        </authorList>
    </citation>
    <scope>NUCLEOTIDE SEQUENCE [LARGE SCALE GENOMIC DNA]</scope>
    <source>
        <strain evidence="2 3">XOM25</strain>
    </source>
</reference>
<dbReference type="PANTHER" id="PTHR43031:SF16">
    <property type="entry name" value="OXIDOREDUCTASE"/>
    <property type="match status" value="1"/>
</dbReference>
<dbReference type="KEGG" id="tvd:SG34_031655"/>
<proteinExistence type="predicted"/>
<dbReference type="SMART" id="SM00450">
    <property type="entry name" value="RHOD"/>
    <property type="match status" value="1"/>
</dbReference>
<dbReference type="InterPro" id="IPR050229">
    <property type="entry name" value="GlpE_sulfurtransferase"/>
</dbReference>
<dbReference type="Gene3D" id="3.40.250.10">
    <property type="entry name" value="Rhodanese-like domain"/>
    <property type="match status" value="1"/>
</dbReference>
<evidence type="ECO:0000313" key="3">
    <source>
        <dbReference type="Proteomes" id="UP000032352"/>
    </source>
</evidence>
<evidence type="ECO:0000313" key="2">
    <source>
        <dbReference type="EMBL" id="WDE08480.1"/>
    </source>
</evidence>
<gene>
    <name evidence="2" type="ORF">SG34_031655</name>
</gene>
<accession>A0AAE9Z9F7</accession>
<sequence length="126" mass="13919">MLKTLSSLIPEIRKSIQCIPADEGIAQCQAEGGVLIDVREPAEFTQKSANNAINIPRGVLEMKALELYPDASQPIYIHCATGARASLAAEQLVRLGYQNVWAITCKLDDVFQVSYTKRNKESIKIQ</sequence>
<protein>
    <submittedName>
        <fullName evidence="2">Rhodanese-like domain-containing protein</fullName>
    </submittedName>
</protein>
<name>A0AAE9Z9F7_9GAMM</name>
<dbReference type="SUPFAM" id="SSF52821">
    <property type="entry name" value="Rhodanese/Cell cycle control phosphatase"/>
    <property type="match status" value="1"/>
</dbReference>
<keyword evidence="3" id="KW-1185">Reference proteome</keyword>
<dbReference type="PANTHER" id="PTHR43031">
    <property type="entry name" value="FAD-DEPENDENT OXIDOREDUCTASE"/>
    <property type="match status" value="1"/>
</dbReference>
<dbReference type="InterPro" id="IPR036873">
    <property type="entry name" value="Rhodanese-like_dom_sf"/>
</dbReference>
<dbReference type="CDD" id="cd00158">
    <property type="entry name" value="RHOD"/>
    <property type="match status" value="1"/>
</dbReference>
<dbReference type="EMBL" id="CP059734">
    <property type="protein sequence ID" value="WDE08480.1"/>
    <property type="molecule type" value="Genomic_DNA"/>
</dbReference>
<dbReference type="AlphaFoldDB" id="A0AAE9Z9F7"/>
<dbReference type="Pfam" id="PF00581">
    <property type="entry name" value="Rhodanese"/>
    <property type="match status" value="1"/>
</dbReference>
<dbReference type="Proteomes" id="UP000032352">
    <property type="component" value="Chromosome pTvir"/>
</dbReference>
<dbReference type="PROSITE" id="PS50206">
    <property type="entry name" value="RHODANESE_3"/>
    <property type="match status" value="1"/>
</dbReference>
<organism evidence="2 3">
    <name type="scientific">Thalassomonas viridans</name>
    <dbReference type="NCBI Taxonomy" id="137584"/>
    <lineage>
        <taxon>Bacteria</taxon>
        <taxon>Pseudomonadati</taxon>
        <taxon>Pseudomonadota</taxon>
        <taxon>Gammaproteobacteria</taxon>
        <taxon>Alteromonadales</taxon>
        <taxon>Colwelliaceae</taxon>
        <taxon>Thalassomonas</taxon>
    </lineage>
</organism>